<dbReference type="AlphaFoldDB" id="A0A9N8K2T0"/>
<dbReference type="GO" id="GO:0008033">
    <property type="term" value="P:tRNA processing"/>
    <property type="evidence" value="ECO:0007669"/>
    <property type="project" value="UniProtKB-KW"/>
</dbReference>
<protein>
    <recommendedName>
        <fullName evidence="7">Rpr2-domain-containing protein</fullName>
    </recommendedName>
</protein>
<keyword evidence="2" id="KW-0479">Metal-binding</keyword>
<dbReference type="InterPro" id="IPR007175">
    <property type="entry name" value="Rpr2/Snm1/Rpp21"/>
</dbReference>
<evidence type="ECO:0000313" key="5">
    <source>
        <dbReference type="EMBL" id="CAD0096061.1"/>
    </source>
</evidence>
<evidence type="ECO:0008006" key="7">
    <source>
        <dbReference type="Google" id="ProtNLM"/>
    </source>
</evidence>
<sequence>MAKGSANQTKSVPNKHLHARIAYLHQAATHLALKQQSVTKTDSSVADSRLQQHGLPLLLAAQLQAVSQKAQIRLSHDMKRSICKVCSTPLMSDTTSKTRIENKSRTGGKSCADVLVIQCQNCGTEKRFPVGASRQKKKAERKAALAERQNIEVVEKQNIEVAEKQNTEVEIVND</sequence>
<evidence type="ECO:0000313" key="6">
    <source>
        <dbReference type="Proteomes" id="UP000714618"/>
    </source>
</evidence>
<keyword evidence="3" id="KW-0862">Zinc</keyword>
<dbReference type="GO" id="GO:0046872">
    <property type="term" value="F:metal ion binding"/>
    <property type="evidence" value="ECO:0007669"/>
    <property type="project" value="UniProtKB-KW"/>
</dbReference>
<dbReference type="EMBL" id="CAIJEO010000007">
    <property type="protein sequence ID" value="CAD0096061.1"/>
    <property type="molecule type" value="Genomic_DNA"/>
</dbReference>
<gene>
    <name evidence="5" type="ORF">AWRI4233_LOCUS5442</name>
</gene>
<comment type="caution">
    <text evidence="5">The sequence shown here is derived from an EMBL/GenBank/DDBJ whole genome shotgun (WGS) entry which is preliminary data.</text>
</comment>
<evidence type="ECO:0000256" key="3">
    <source>
        <dbReference type="ARBA" id="ARBA00022833"/>
    </source>
</evidence>
<evidence type="ECO:0000256" key="1">
    <source>
        <dbReference type="ARBA" id="ARBA00022694"/>
    </source>
</evidence>
<name>A0A9N8K2T0_9PEZI</name>
<evidence type="ECO:0000256" key="2">
    <source>
        <dbReference type="ARBA" id="ARBA00022723"/>
    </source>
</evidence>
<dbReference type="Gene3D" id="6.20.50.20">
    <property type="match status" value="1"/>
</dbReference>
<keyword evidence="1" id="KW-0819">tRNA processing</keyword>
<reference evidence="5" key="1">
    <citation type="submission" date="2020-06" db="EMBL/GenBank/DDBJ databases">
        <authorList>
            <person name="Onetto C."/>
        </authorList>
    </citation>
    <scope>NUCLEOTIDE SEQUENCE</scope>
</reference>
<accession>A0A9N8K2T0</accession>
<keyword evidence="6" id="KW-1185">Reference proteome</keyword>
<dbReference type="Pfam" id="PF04032">
    <property type="entry name" value="Rpr2"/>
    <property type="match status" value="1"/>
</dbReference>
<dbReference type="GO" id="GO:0005655">
    <property type="term" value="C:nucleolar ribonuclease P complex"/>
    <property type="evidence" value="ECO:0007669"/>
    <property type="project" value="TreeGrafter"/>
</dbReference>
<dbReference type="PANTHER" id="PTHR14742">
    <property type="entry name" value="RIBONUCLEASE P SUBUNIT P21"/>
    <property type="match status" value="1"/>
</dbReference>
<dbReference type="Proteomes" id="UP000714618">
    <property type="component" value="Unassembled WGS sequence"/>
</dbReference>
<dbReference type="PANTHER" id="PTHR14742:SF0">
    <property type="entry name" value="RIBONUCLEASE P PROTEIN SUBUNIT P21"/>
    <property type="match status" value="1"/>
</dbReference>
<organism evidence="5 6">
    <name type="scientific">Aureobasidium mustum</name>
    <dbReference type="NCBI Taxonomy" id="2773714"/>
    <lineage>
        <taxon>Eukaryota</taxon>
        <taxon>Fungi</taxon>
        <taxon>Dikarya</taxon>
        <taxon>Ascomycota</taxon>
        <taxon>Pezizomycotina</taxon>
        <taxon>Dothideomycetes</taxon>
        <taxon>Dothideomycetidae</taxon>
        <taxon>Dothideales</taxon>
        <taxon>Saccotheciaceae</taxon>
        <taxon>Aureobasidium</taxon>
    </lineage>
</organism>
<proteinExistence type="inferred from homology"/>
<evidence type="ECO:0000256" key="4">
    <source>
        <dbReference type="ARBA" id="ARBA00038402"/>
    </source>
</evidence>
<dbReference type="OrthoDB" id="128536at2759"/>
<comment type="similarity">
    <text evidence="4">Belongs to the eukaryotic/archaeal RNase P protein component 4 family.</text>
</comment>